<comment type="caution">
    <text evidence="1">The sequence shown here is derived from an EMBL/GenBank/DDBJ whole genome shotgun (WGS) entry which is preliminary data.</text>
</comment>
<organism evidence="1 2">
    <name type="scientific">Actinomadura viridis</name>
    <dbReference type="NCBI Taxonomy" id="58110"/>
    <lineage>
        <taxon>Bacteria</taxon>
        <taxon>Bacillati</taxon>
        <taxon>Actinomycetota</taxon>
        <taxon>Actinomycetes</taxon>
        <taxon>Streptosporangiales</taxon>
        <taxon>Thermomonosporaceae</taxon>
        <taxon>Actinomadura</taxon>
    </lineage>
</organism>
<proteinExistence type="predicted"/>
<dbReference type="Proteomes" id="UP000614047">
    <property type="component" value="Unassembled WGS sequence"/>
</dbReference>
<dbReference type="AlphaFoldDB" id="A0A931DJ04"/>
<evidence type="ECO:0000313" key="2">
    <source>
        <dbReference type="Proteomes" id="UP000614047"/>
    </source>
</evidence>
<sequence length="67" mass="7719">MYEPLPGARVLIVTHGCHVLDTTVPLRLSHEHKEIALFTREELPGLVMPDGYKRSIHTWYDRAPTPR</sequence>
<dbReference type="InterPro" id="IPR015797">
    <property type="entry name" value="NUDIX_hydrolase-like_dom_sf"/>
</dbReference>
<gene>
    <name evidence="1" type="ORF">IW256_006197</name>
</gene>
<keyword evidence="2" id="KW-1185">Reference proteome</keyword>
<dbReference type="SUPFAM" id="SSF55811">
    <property type="entry name" value="Nudix"/>
    <property type="match status" value="1"/>
</dbReference>
<protein>
    <submittedName>
        <fullName evidence="1">Uncharacterized protein</fullName>
    </submittedName>
</protein>
<reference evidence="1" key="1">
    <citation type="submission" date="2020-11" db="EMBL/GenBank/DDBJ databases">
        <title>Sequencing the genomes of 1000 actinobacteria strains.</title>
        <authorList>
            <person name="Klenk H.-P."/>
        </authorList>
    </citation>
    <scope>NUCLEOTIDE SEQUENCE</scope>
    <source>
        <strain evidence="1">DSM 43175</strain>
    </source>
</reference>
<accession>A0A931DJ04</accession>
<name>A0A931DJ04_9ACTN</name>
<dbReference type="EMBL" id="JADOUA010000001">
    <property type="protein sequence ID" value="MBG6092084.1"/>
    <property type="molecule type" value="Genomic_DNA"/>
</dbReference>
<evidence type="ECO:0000313" key="1">
    <source>
        <dbReference type="EMBL" id="MBG6092084.1"/>
    </source>
</evidence>